<accession>A0ABN2CY72</accession>
<evidence type="ECO:0000313" key="2">
    <source>
        <dbReference type="Proteomes" id="UP001501470"/>
    </source>
</evidence>
<gene>
    <name evidence="1" type="ORF">GCM10009827_103980</name>
</gene>
<reference evidence="1 2" key="1">
    <citation type="journal article" date="2019" name="Int. J. Syst. Evol. Microbiol.">
        <title>The Global Catalogue of Microorganisms (GCM) 10K type strain sequencing project: providing services to taxonomists for standard genome sequencing and annotation.</title>
        <authorList>
            <consortium name="The Broad Institute Genomics Platform"/>
            <consortium name="The Broad Institute Genome Sequencing Center for Infectious Disease"/>
            <person name="Wu L."/>
            <person name="Ma J."/>
        </authorList>
    </citation>
    <scope>NUCLEOTIDE SEQUENCE [LARGE SCALE GENOMIC DNA]</scope>
    <source>
        <strain evidence="1 2">JCM 15933</strain>
    </source>
</reference>
<name>A0ABN2CY72_9ACTN</name>
<keyword evidence="2" id="KW-1185">Reference proteome</keyword>
<protein>
    <submittedName>
        <fullName evidence="1">Uncharacterized protein</fullName>
    </submittedName>
</protein>
<evidence type="ECO:0000313" key="1">
    <source>
        <dbReference type="EMBL" id="GAA1565571.1"/>
    </source>
</evidence>
<dbReference type="Proteomes" id="UP001501470">
    <property type="component" value="Unassembled WGS sequence"/>
</dbReference>
<proteinExistence type="predicted"/>
<organism evidence="1 2">
    <name type="scientific">Dactylosporangium maewongense</name>
    <dbReference type="NCBI Taxonomy" id="634393"/>
    <lineage>
        <taxon>Bacteria</taxon>
        <taxon>Bacillati</taxon>
        <taxon>Actinomycetota</taxon>
        <taxon>Actinomycetes</taxon>
        <taxon>Micromonosporales</taxon>
        <taxon>Micromonosporaceae</taxon>
        <taxon>Dactylosporangium</taxon>
    </lineage>
</organism>
<sequence length="60" mass="6122">MINVAPGADRKKRAPATGAVVVTTYQDDDALGLAIGASSGWCWSPVAPLAGYLVDAASFQ</sequence>
<dbReference type="EMBL" id="BAAAQD010000036">
    <property type="protein sequence ID" value="GAA1565571.1"/>
    <property type="molecule type" value="Genomic_DNA"/>
</dbReference>
<comment type="caution">
    <text evidence="1">The sequence shown here is derived from an EMBL/GenBank/DDBJ whole genome shotgun (WGS) entry which is preliminary data.</text>
</comment>